<dbReference type="EMBL" id="JAAZON010000380">
    <property type="protein sequence ID" value="NMC63206.1"/>
    <property type="molecule type" value="Genomic_DNA"/>
</dbReference>
<dbReference type="AlphaFoldDB" id="A0A7X9FSR3"/>
<evidence type="ECO:0000313" key="3">
    <source>
        <dbReference type="Proteomes" id="UP000524246"/>
    </source>
</evidence>
<evidence type="ECO:0000313" key="2">
    <source>
        <dbReference type="EMBL" id="NMC63206.1"/>
    </source>
</evidence>
<reference evidence="2 3" key="1">
    <citation type="journal article" date="2020" name="Biotechnol. Biofuels">
        <title>New insights from the biogas microbiome by comprehensive genome-resolved metagenomics of nearly 1600 species originating from multiple anaerobic digesters.</title>
        <authorList>
            <person name="Campanaro S."/>
            <person name="Treu L."/>
            <person name="Rodriguez-R L.M."/>
            <person name="Kovalovszki A."/>
            <person name="Ziels R.M."/>
            <person name="Maus I."/>
            <person name="Zhu X."/>
            <person name="Kougias P.G."/>
            <person name="Basile A."/>
            <person name="Luo G."/>
            <person name="Schluter A."/>
            <person name="Konstantinidis K.T."/>
            <person name="Angelidaki I."/>
        </authorList>
    </citation>
    <scope>NUCLEOTIDE SEQUENCE [LARGE SCALE GENOMIC DNA]</scope>
    <source>
        <strain evidence="2">AS27yjCOA_65</strain>
    </source>
</reference>
<proteinExistence type="predicted"/>
<evidence type="ECO:0000256" key="1">
    <source>
        <dbReference type="SAM" id="MobiDB-lite"/>
    </source>
</evidence>
<comment type="caution">
    <text evidence="2">The sequence shown here is derived from an EMBL/GenBank/DDBJ whole genome shotgun (WGS) entry which is preliminary data.</text>
</comment>
<feature type="compositionally biased region" description="Basic and acidic residues" evidence="1">
    <location>
        <begin position="345"/>
        <end position="354"/>
    </location>
</feature>
<feature type="non-terminal residue" evidence="2">
    <location>
        <position position="1"/>
    </location>
</feature>
<dbReference type="Proteomes" id="UP000524246">
    <property type="component" value="Unassembled WGS sequence"/>
</dbReference>
<gene>
    <name evidence="2" type="ORF">GYA55_08550</name>
</gene>
<feature type="region of interest" description="Disordered" evidence="1">
    <location>
        <begin position="322"/>
        <end position="354"/>
    </location>
</feature>
<name>A0A7X9FSR3_9DELT</name>
<organism evidence="2 3">
    <name type="scientific">SAR324 cluster bacterium</name>
    <dbReference type="NCBI Taxonomy" id="2024889"/>
    <lineage>
        <taxon>Bacteria</taxon>
        <taxon>Deltaproteobacteria</taxon>
        <taxon>SAR324 cluster</taxon>
    </lineage>
</organism>
<accession>A0A7X9FSR3</accession>
<sequence length="354" mass="40125">NLNKCFGVYVAPEPGGRTKTFPIFLDLFFKSILASNVIKNSLATLRLDAIQTMYPNLLEELESLDEETISNGLNDAKWMQDKGIDINAVQESIFRNRHLQDLGPDFPLFVGRYGLLKPFVTQKDFEEHYTHNLRKSSEKLSFVFTELVRFFQAAHFNGAFILVDDFERIPDFQSARQKRDFALELRACLFDGLYLNAKIGFYNVLLVLHAGVPRLIADAWAQSGMENRAPISPQTASKHVIPFEKLNQEHALLLLKKYLSEYRIDSVRSNPFFPFTEGAIGKIGELSEYNAAKILKMAYDLLDKSSDMPEEQQVIIDEQFVTDNRGTGDLPGRSVPSIGDAESTDLLKKADNKD</sequence>
<protein>
    <submittedName>
        <fullName evidence="2">Uncharacterized protein</fullName>
    </submittedName>
</protein>